<dbReference type="Pfam" id="PF00109">
    <property type="entry name" value="ketoacyl-synt"/>
    <property type="match status" value="1"/>
</dbReference>
<gene>
    <name evidence="6" type="ORF">WCN91_10650</name>
</gene>
<evidence type="ECO:0000313" key="6">
    <source>
        <dbReference type="EMBL" id="MEM0515864.1"/>
    </source>
</evidence>
<dbReference type="InterPro" id="IPR018201">
    <property type="entry name" value="Ketoacyl_synth_AS"/>
</dbReference>
<evidence type="ECO:0000256" key="2">
    <source>
        <dbReference type="ARBA" id="ARBA00008467"/>
    </source>
</evidence>
<dbReference type="SMART" id="SM00825">
    <property type="entry name" value="PKS_KS"/>
    <property type="match status" value="1"/>
</dbReference>
<dbReference type="CDD" id="cd00834">
    <property type="entry name" value="KAS_I_II"/>
    <property type="match status" value="1"/>
</dbReference>
<dbReference type="PANTHER" id="PTHR11712:SF320">
    <property type="entry name" value="BETA-KETOACYL SYNTHASE"/>
    <property type="match status" value="1"/>
</dbReference>
<dbReference type="InterPro" id="IPR000794">
    <property type="entry name" value="Beta-ketoacyl_synthase"/>
</dbReference>
<keyword evidence="7" id="KW-1185">Reference proteome</keyword>
<feature type="domain" description="Ketosynthase family 3 (KS3)" evidence="5">
    <location>
        <begin position="1"/>
        <end position="403"/>
    </location>
</feature>
<dbReference type="NCBIfam" id="NF006618">
    <property type="entry name" value="PRK09185.1"/>
    <property type="match status" value="1"/>
</dbReference>
<dbReference type="RefSeq" id="WP_342678884.1">
    <property type="nucleotide sequence ID" value="NZ_JBCGCU010000011.1"/>
</dbReference>
<dbReference type="Gene3D" id="3.40.47.10">
    <property type="match status" value="1"/>
</dbReference>
<protein>
    <submittedName>
        <fullName evidence="6">Beta-ketoacyl-ACP synthase</fullName>
        <ecNumber evidence="6">2.3.1.179</ecNumber>
    </submittedName>
</protein>
<dbReference type="PROSITE" id="PS00606">
    <property type="entry name" value="KS3_1"/>
    <property type="match status" value="1"/>
</dbReference>
<keyword evidence="3 4" id="KW-0808">Transferase</keyword>
<evidence type="ECO:0000259" key="5">
    <source>
        <dbReference type="PROSITE" id="PS52004"/>
    </source>
</evidence>
<proteinExistence type="inferred from homology"/>
<dbReference type="InterPro" id="IPR014030">
    <property type="entry name" value="Ketoacyl_synth_N"/>
</dbReference>
<accession>A0ABU9MX66</accession>
<evidence type="ECO:0000256" key="3">
    <source>
        <dbReference type="ARBA" id="ARBA00022679"/>
    </source>
</evidence>
<evidence type="ECO:0000313" key="7">
    <source>
        <dbReference type="Proteomes" id="UP001447008"/>
    </source>
</evidence>
<comment type="pathway">
    <text evidence="1">Lipid metabolism; fatty acid biosynthesis.</text>
</comment>
<name>A0ABU9MX66_9GAMM</name>
<comment type="similarity">
    <text evidence="2 4">Belongs to the thiolase-like superfamily. Beta-ketoacyl-ACP synthases family.</text>
</comment>
<reference evidence="6 7" key="1">
    <citation type="submission" date="2024-03" db="EMBL/GenBank/DDBJ databases">
        <title>Pseudoalteromonas qingdaonensis sp. nov., isolated from the intestines of marine benthic organisms.</title>
        <authorList>
            <person name="Lin X."/>
            <person name="Fang S."/>
            <person name="Hu X."/>
        </authorList>
    </citation>
    <scope>NUCLEOTIDE SEQUENCE [LARGE SCALE GENOMIC DNA]</scope>
    <source>
        <strain evidence="6 7">YIC-827</strain>
    </source>
</reference>
<comment type="caution">
    <text evidence="6">The sequence shown here is derived from an EMBL/GenBank/DDBJ whole genome shotgun (WGS) entry which is preliminary data.</text>
</comment>
<evidence type="ECO:0000256" key="4">
    <source>
        <dbReference type="RuleBase" id="RU003694"/>
    </source>
</evidence>
<dbReference type="SUPFAM" id="SSF53901">
    <property type="entry name" value="Thiolase-like"/>
    <property type="match status" value="1"/>
</dbReference>
<dbReference type="EMBL" id="JBCGCU010000011">
    <property type="protein sequence ID" value="MEM0515864.1"/>
    <property type="molecule type" value="Genomic_DNA"/>
</dbReference>
<evidence type="ECO:0000256" key="1">
    <source>
        <dbReference type="ARBA" id="ARBA00005194"/>
    </source>
</evidence>
<dbReference type="PANTHER" id="PTHR11712">
    <property type="entry name" value="POLYKETIDE SYNTHASE-RELATED"/>
    <property type="match status" value="1"/>
</dbReference>
<organism evidence="6 7">
    <name type="scientific">Pseudoalteromonas qingdaonensis</name>
    <dbReference type="NCBI Taxonomy" id="3131913"/>
    <lineage>
        <taxon>Bacteria</taxon>
        <taxon>Pseudomonadati</taxon>
        <taxon>Pseudomonadota</taxon>
        <taxon>Gammaproteobacteria</taxon>
        <taxon>Alteromonadales</taxon>
        <taxon>Pseudoalteromonadaceae</taxon>
        <taxon>Pseudoalteromonas</taxon>
    </lineage>
</organism>
<dbReference type="EC" id="2.3.1.179" evidence="6"/>
<keyword evidence="6" id="KW-0012">Acyltransferase</keyword>
<dbReference type="GO" id="GO:0004315">
    <property type="term" value="F:3-oxoacyl-[acyl-carrier-protein] synthase activity"/>
    <property type="evidence" value="ECO:0007669"/>
    <property type="project" value="UniProtKB-EC"/>
</dbReference>
<sequence length="406" mass="42455">MSAWLNDLGIVSALGTDKAQHLQALYGLETTPLTQGCGLHYGEKEGEQEAEQLDPYMGLVQAIPLTAKQRNNRLIDLALQQLTPTLARMQERYSPARIAVVVGTSTADIYDGERARKHKAQSGSWPEDYHYHQQALDAPAAYIKEKLGLEGIAYSISTACSSSAKALSSAKGLLAAGLADAVICGGADSLCQLTINGFSALASTSSGLCQPFGAERDGINIGEGAALFVMSRERDLGESSCALLGSGASSDAHHMSAPEPSGSGAIAAMRQALAQAKLSPAEIDYINAHGTATPKNDEMEAKAIAELFTDVVPVSSTKHLTGHTLGAAGAIEAGLCWLLIEQQRLGAQVPSSVTPLPWHTGYALDADLAPIQVLQQPIMKIPTICMSNSFAFGGNNASLIIGAVDA</sequence>
<dbReference type="Proteomes" id="UP001447008">
    <property type="component" value="Unassembled WGS sequence"/>
</dbReference>
<dbReference type="InterPro" id="IPR014031">
    <property type="entry name" value="Ketoacyl_synth_C"/>
</dbReference>
<dbReference type="Pfam" id="PF02801">
    <property type="entry name" value="Ketoacyl-synt_C"/>
    <property type="match status" value="1"/>
</dbReference>
<dbReference type="InterPro" id="IPR020841">
    <property type="entry name" value="PKS_Beta-ketoAc_synthase_dom"/>
</dbReference>
<dbReference type="InterPro" id="IPR016039">
    <property type="entry name" value="Thiolase-like"/>
</dbReference>
<dbReference type="PROSITE" id="PS52004">
    <property type="entry name" value="KS3_2"/>
    <property type="match status" value="1"/>
</dbReference>